<evidence type="ECO:0000313" key="1">
    <source>
        <dbReference type="EMBL" id="UYM16259.1"/>
    </source>
</evidence>
<accession>A0ABY6GU25</accession>
<dbReference type="Proteomes" id="UP001163255">
    <property type="component" value="Chromosome"/>
</dbReference>
<dbReference type="RefSeq" id="WP_262598560.1">
    <property type="nucleotide sequence ID" value="NZ_CP103300.1"/>
</dbReference>
<organism evidence="1 2">
    <name type="scientific">Endozoicomonas euniceicola</name>
    <dbReference type="NCBI Taxonomy" id="1234143"/>
    <lineage>
        <taxon>Bacteria</taxon>
        <taxon>Pseudomonadati</taxon>
        <taxon>Pseudomonadota</taxon>
        <taxon>Gammaproteobacteria</taxon>
        <taxon>Oceanospirillales</taxon>
        <taxon>Endozoicomonadaceae</taxon>
        <taxon>Endozoicomonas</taxon>
    </lineage>
</organism>
<keyword evidence="2" id="KW-1185">Reference proteome</keyword>
<protein>
    <recommendedName>
        <fullName evidence="3">Terminase small subunit</fullName>
    </recommendedName>
</protein>
<evidence type="ECO:0008006" key="3">
    <source>
        <dbReference type="Google" id="ProtNLM"/>
    </source>
</evidence>
<name>A0ABY6GU25_9GAMM</name>
<reference evidence="1" key="1">
    <citation type="submission" date="2022-10" db="EMBL/GenBank/DDBJ databases">
        <title>Completed Genome Sequence of two octocoral isolated bacterium, Endozoicomonas euniceicola EF212T and Endozoicomonas gorgoniicola PS125T.</title>
        <authorList>
            <person name="Chiou Y.-J."/>
            <person name="Chen Y.-H."/>
        </authorList>
    </citation>
    <scope>NUCLEOTIDE SEQUENCE</scope>
    <source>
        <strain evidence="1">EF212</strain>
    </source>
</reference>
<evidence type="ECO:0000313" key="2">
    <source>
        <dbReference type="Proteomes" id="UP001163255"/>
    </source>
</evidence>
<sequence>MALLSQAEFARQQGFTRGYVTKLIKKRIVKLKNGKVDSEQAIQSMKAHADPVTLIRPDKSQPSTPEQNGTVDFVTARTMREAFRAKMAKLEYEQKNGQLTDAAQVRSDAFNAEKMVRDGLLALPDRLADLLAAESDPATVRTLLVNEIEAVLHQLSDR</sequence>
<gene>
    <name evidence="1" type="ORF">NX720_26270</name>
</gene>
<proteinExistence type="predicted"/>
<dbReference type="EMBL" id="CP103300">
    <property type="protein sequence ID" value="UYM16259.1"/>
    <property type="molecule type" value="Genomic_DNA"/>
</dbReference>